<evidence type="ECO:0000313" key="5">
    <source>
        <dbReference type="EMBL" id="GFU09466.1"/>
    </source>
</evidence>
<evidence type="ECO:0000313" key="6">
    <source>
        <dbReference type="Proteomes" id="UP000887013"/>
    </source>
</evidence>
<dbReference type="Proteomes" id="UP000887013">
    <property type="component" value="Unassembled WGS sequence"/>
</dbReference>
<dbReference type="GO" id="GO:0003677">
    <property type="term" value="F:DNA binding"/>
    <property type="evidence" value="ECO:0007669"/>
    <property type="project" value="InterPro"/>
</dbReference>
<dbReference type="PANTHER" id="PTHR12243">
    <property type="entry name" value="MADF DOMAIN TRANSCRIPTION FACTOR"/>
    <property type="match status" value="1"/>
</dbReference>
<accession>A0A8X6UH36</accession>
<feature type="compositionally biased region" description="Acidic residues" evidence="2">
    <location>
        <begin position="117"/>
        <end position="126"/>
    </location>
</feature>
<evidence type="ECO:0000259" key="4">
    <source>
        <dbReference type="PROSITE" id="PS51031"/>
    </source>
</evidence>
<feature type="region of interest" description="Disordered" evidence="2">
    <location>
        <begin position="112"/>
        <end position="159"/>
    </location>
</feature>
<evidence type="ECO:0000259" key="3">
    <source>
        <dbReference type="PROSITE" id="PS51029"/>
    </source>
</evidence>
<dbReference type="OrthoDB" id="6437731at2759"/>
<dbReference type="GO" id="GO:0005667">
    <property type="term" value="C:transcription regulator complex"/>
    <property type="evidence" value="ECO:0007669"/>
    <property type="project" value="TreeGrafter"/>
</dbReference>
<dbReference type="AlphaFoldDB" id="A0A8X6UH36"/>
<dbReference type="Pfam" id="PF10545">
    <property type="entry name" value="MADF_DNA_bdg"/>
    <property type="match status" value="1"/>
</dbReference>
<dbReference type="EMBL" id="BMAW01028859">
    <property type="protein sequence ID" value="GFU09466.1"/>
    <property type="molecule type" value="Genomic_DNA"/>
</dbReference>
<feature type="domain" description="BESS" evidence="4">
    <location>
        <begin position="157"/>
        <end position="196"/>
    </location>
</feature>
<dbReference type="SMART" id="SM00595">
    <property type="entry name" value="MADF"/>
    <property type="match status" value="1"/>
</dbReference>
<dbReference type="PROSITE" id="PS51031">
    <property type="entry name" value="BESS"/>
    <property type="match status" value="1"/>
</dbReference>
<dbReference type="InterPro" id="IPR039353">
    <property type="entry name" value="TF_Adf1"/>
</dbReference>
<dbReference type="InterPro" id="IPR004210">
    <property type="entry name" value="BESS_motif"/>
</dbReference>
<reference evidence="5" key="1">
    <citation type="submission" date="2020-08" db="EMBL/GenBank/DDBJ databases">
        <title>Multicomponent nature underlies the extraordinary mechanical properties of spider dragline silk.</title>
        <authorList>
            <person name="Kono N."/>
            <person name="Nakamura H."/>
            <person name="Mori M."/>
            <person name="Yoshida Y."/>
            <person name="Ohtoshi R."/>
            <person name="Malay A.D."/>
            <person name="Moran D.A.P."/>
            <person name="Tomita M."/>
            <person name="Numata K."/>
            <person name="Arakawa K."/>
        </authorList>
    </citation>
    <scope>NUCLEOTIDE SEQUENCE</scope>
</reference>
<dbReference type="PROSITE" id="PS51029">
    <property type="entry name" value="MADF"/>
    <property type="match status" value="1"/>
</dbReference>
<sequence length="199" mass="23266">MDSELIILEVQKHPCLYDPKSAEYKNREVKKNAWKSVSKMVAGDKWAEMDNESKTDMSRDIQKRWKSMKDSYVKSKKTEEINWSGKRRRPYVYHKLMSFLEFKDGTENMIVGHQTDSSDDEEEVSCEEAPVPPSVEQSSRLSRKRKQDAGCSITPKPDPDEMFFLSQIPLIKKMTPLQKLDLQVKFLQLLQYYNESNTS</sequence>
<keyword evidence="6" id="KW-1185">Reference proteome</keyword>
<comment type="caution">
    <text evidence="5">The sequence shown here is derived from an EMBL/GenBank/DDBJ whole genome shotgun (WGS) entry which is preliminary data.</text>
</comment>
<dbReference type="InterPro" id="IPR006578">
    <property type="entry name" value="MADF-dom"/>
</dbReference>
<keyword evidence="1" id="KW-0539">Nucleus</keyword>
<protein>
    <recommendedName>
        <fullName evidence="7">Transcription factor Adf-1</fullName>
    </recommendedName>
</protein>
<evidence type="ECO:0000256" key="1">
    <source>
        <dbReference type="PROSITE-ProRule" id="PRU00371"/>
    </source>
</evidence>
<name>A0A8X6UH36_NEPPI</name>
<evidence type="ECO:0008006" key="7">
    <source>
        <dbReference type="Google" id="ProtNLM"/>
    </source>
</evidence>
<comment type="subcellular location">
    <subcellularLocation>
        <location evidence="1">Nucleus</location>
    </subcellularLocation>
</comment>
<organism evidence="5 6">
    <name type="scientific">Nephila pilipes</name>
    <name type="common">Giant wood spider</name>
    <name type="synonym">Nephila maculata</name>
    <dbReference type="NCBI Taxonomy" id="299642"/>
    <lineage>
        <taxon>Eukaryota</taxon>
        <taxon>Metazoa</taxon>
        <taxon>Ecdysozoa</taxon>
        <taxon>Arthropoda</taxon>
        <taxon>Chelicerata</taxon>
        <taxon>Arachnida</taxon>
        <taxon>Araneae</taxon>
        <taxon>Araneomorphae</taxon>
        <taxon>Entelegynae</taxon>
        <taxon>Araneoidea</taxon>
        <taxon>Nephilidae</taxon>
        <taxon>Nephila</taxon>
    </lineage>
</organism>
<dbReference type="GO" id="GO:0006357">
    <property type="term" value="P:regulation of transcription by RNA polymerase II"/>
    <property type="evidence" value="ECO:0007669"/>
    <property type="project" value="TreeGrafter"/>
</dbReference>
<proteinExistence type="predicted"/>
<evidence type="ECO:0000256" key="2">
    <source>
        <dbReference type="SAM" id="MobiDB-lite"/>
    </source>
</evidence>
<dbReference type="Pfam" id="PF02944">
    <property type="entry name" value="BESS"/>
    <property type="match status" value="1"/>
</dbReference>
<dbReference type="PANTHER" id="PTHR12243:SF67">
    <property type="entry name" value="COREPRESSOR OF PANGOLIN, ISOFORM A-RELATED"/>
    <property type="match status" value="1"/>
</dbReference>
<gene>
    <name evidence="5" type="primary">AVEN_55790_1</name>
    <name evidence="5" type="ORF">NPIL_255161</name>
</gene>
<dbReference type="GO" id="GO:0005634">
    <property type="term" value="C:nucleus"/>
    <property type="evidence" value="ECO:0007669"/>
    <property type="project" value="UniProtKB-SubCell"/>
</dbReference>
<feature type="domain" description="MADF" evidence="3">
    <location>
        <begin position="5"/>
        <end position="105"/>
    </location>
</feature>